<protein>
    <submittedName>
        <fullName evidence="1">Uncharacterized protein</fullName>
    </submittedName>
</protein>
<evidence type="ECO:0000313" key="1">
    <source>
        <dbReference type="EMBL" id="GLV61160.1"/>
    </source>
</evidence>
<organism evidence="1 2">
    <name type="scientific">Dictyobacter halimunensis</name>
    <dbReference type="NCBI Taxonomy" id="3026934"/>
    <lineage>
        <taxon>Bacteria</taxon>
        <taxon>Bacillati</taxon>
        <taxon>Chloroflexota</taxon>
        <taxon>Ktedonobacteria</taxon>
        <taxon>Ktedonobacterales</taxon>
        <taxon>Dictyobacteraceae</taxon>
        <taxon>Dictyobacter</taxon>
    </lineage>
</organism>
<comment type="caution">
    <text evidence="1">The sequence shown here is derived from an EMBL/GenBank/DDBJ whole genome shotgun (WGS) entry which is preliminary data.</text>
</comment>
<accession>A0ABQ6G945</accession>
<gene>
    <name evidence="1" type="ORF">KDH_79760</name>
</gene>
<keyword evidence="2" id="KW-1185">Reference proteome</keyword>
<dbReference type="Proteomes" id="UP001344906">
    <property type="component" value="Unassembled WGS sequence"/>
</dbReference>
<proteinExistence type="predicted"/>
<evidence type="ECO:0000313" key="2">
    <source>
        <dbReference type="Proteomes" id="UP001344906"/>
    </source>
</evidence>
<dbReference type="EMBL" id="BSRI01000003">
    <property type="protein sequence ID" value="GLV61160.1"/>
    <property type="molecule type" value="Genomic_DNA"/>
</dbReference>
<sequence>MQNLSEQHLQLHRYKLQLRYQEALRDAITDSYIKVSGYGSNASNTERLGIRKSSYASKIY</sequence>
<dbReference type="RefSeq" id="WP_338258572.1">
    <property type="nucleotide sequence ID" value="NZ_BSRI01000003.1"/>
</dbReference>
<name>A0ABQ6G945_9CHLR</name>
<reference evidence="1 2" key="1">
    <citation type="submission" date="2023-02" db="EMBL/GenBank/DDBJ databases">
        <title>Dictyobacter halimunensis sp. nov., a new member of the class Ktedonobacteria from forest soil in a geothermal area.</title>
        <authorList>
            <person name="Rachmania M.K."/>
            <person name="Ningsih F."/>
            <person name="Sakai Y."/>
            <person name="Yabe S."/>
            <person name="Yokota A."/>
            <person name="Sjamsuridzal W."/>
        </authorList>
    </citation>
    <scope>NUCLEOTIDE SEQUENCE [LARGE SCALE GENOMIC DNA]</scope>
    <source>
        <strain evidence="1 2">S3.2.2.5</strain>
    </source>
</reference>